<dbReference type="GeneID" id="123165094"/>
<dbReference type="OrthoDB" id="1600564at2759"/>
<dbReference type="Gramene" id="TraesCS7D02G487800.1">
    <property type="protein sequence ID" value="TraesCS7D02G487800.1"/>
    <property type="gene ID" value="TraesCS7D02G487800"/>
</dbReference>
<evidence type="ECO:0000256" key="2">
    <source>
        <dbReference type="ARBA" id="ARBA00022729"/>
    </source>
</evidence>
<dbReference type="OMA" id="WSLHDQL"/>
<reference evidence="6" key="2">
    <citation type="submission" date="2018-10" db="UniProtKB">
        <authorList>
            <consortium name="EnsemblPlants"/>
        </authorList>
    </citation>
    <scope>IDENTIFICATION</scope>
</reference>
<dbReference type="InterPro" id="IPR036514">
    <property type="entry name" value="SGNH_hydro_sf"/>
</dbReference>
<dbReference type="PANTHER" id="PTHR22835">
    <property type="entry name" value="ZINC FINGER FYVE DOMAIN CONTAINING PROTEIN"/>
    <property type="match status" value="1"/>
</dbReference>
<dbReference type="RefSeq" id="XP_044438663.1">
    <property type="nucleotide sequence ID" value="XM_044582728.1"/>
</dbReference>
<gene>
    <name evidence="6" type="primary">LOC123165094</name>
</gene>
<keyword evidence="3" id="KW-0378">Hydrolase</keyword>
<evidence type="ECO:0000256" key="3">
    <source>
        <dbReference type="ARBA" id="ARBA00022801"/>
    </source>
</evidence>
<evidence type="ECO:0000256" key="4">
    <source>
        <dbReference type="ARBA" id="ARBA00023180"/>
    </source>
</evidence>
<dbReference type="Gramene" id="TraesCS7D03G1154100.1">
    <property type="protein sequence ID" value="TraesCS7D03G1154100.1.CDS"/>
    <property type="gene ID" value="TraesCS7D03G1154100"/>
</dbReference>
<dbReference type="GO" id="GO:0016788">
    <property type="term" value="F:hydrolase activity, acting on ester bonds"/>
    <property type="evidence" value="ECO:0007669"/>
    <property type="project" value="InterPro"/>
</dbReference>
<dbReference type="STRING" id="4565.A0A3B6TXT6"/>
<dbReference type="EnsemblPlants" id="TraesCS7D02G487800.1">
    <property type="protein sequence ID" value="TraesCS7D02G487800.1"/>
    <property type="gene ID" value="TraesCS7D02G487800"/>
</dbReference>
<protein>
    <recommendedName>
        <fullName evidence="8">GDSL esterase/lipase</fullName>
    </recommendedName>
</protein>
<dbReference type="Gene3D" id="3.40.50.1110">
    <property type="entry name" value="SGNH hydrolase"/>
    <property type="match status" value="1"/>
</dbReference>
<organism evidence="6">
    <name type="scientific">Triticum aestivum</name>
    <name type="common">Wheat</name>
    <dbReference type="NCBI Taxonomy" id="4565"/>
    <lineage>
        <taxon>Eukaryota</taxon>
        <taxon>Viridiplantae</taxon>
        <taxon>Streptophyta</taxon>
        <taxon>Embryophyta</taxon>
        <taxon>Tracheophyta</taxon>
        <taxon>Spermatophyta</taxon>
        <taxon>Magnoliopsida</taxon>
        <taxon>Liliopsida</taxon>
        <taxon>Poales</taxon>
        <taxon>Poaceae</taxon>
        <taxon>BOP clade</taxon>
        <taxon>Pooideae</taxon>
        <taxon>Triticodae</taxon>
        <taxon>Triticeae</taxon>
        <taxon>Triticinae</taxon>
        <taxon>Triticum</taxon>
    </lineage>
</organism>
<reference evidence="6" key="1">
    <citation type="submission" date="2018-08" db="EMBL/GenBank/DDBJ databases">
        <authorList>
            <person name="Rossello M."/>
        </authorList>
    </citation>
    <scope>NUCLEOTIDE SEQUENCE [LARGE SCALE GENOMIC DNA]</scope>
    <source>
        <strain evidence="6">cv. Chinese Spring</strain>
    </source>
</reference>
<evidence type="ECO:0000256" key="5">
    <source>
        <dbReference type="SAM" id="SignalP"/>
    </source>
</evidence>
<keyword evidence="4" id="KW-0325">Glycoprotein</keyword>
<evidence type="ECO:0000313" key="7">
    <source>
        <dbReference type="Proteomes" id="UP000019116"/>
    </source>
</evidence>
<dbReference type="PaxDb" id="4565-Traes_7DL_AB07B31D7.1"/>
<dbReference type="PANTHER" id="PTHR22835:SF309">
    <property type="entry name" value="GDSL ESTERASE_LIPASE"/>
    <property type="match status" value="1"/>
</dbReference>
<feature type="chain" id="PRO_5043181453" description="GDSL esterase/lipase" evidence="5">
    <location>
        <begin position="25"/>
        <end position="401"/>
    </location>
</feature>
<dbReference type="InterPro" id="IPR035669">
    <property type="entry name" value="SGNH_plant_lipase-like"/>
</dbReference>
<dbReference type="Gramene" id="TraesPARA_EIv1.0_2626450.1">
    <property type="protein sequence ID" value="TraesPARA_EIv1.0_2626450.1.CDS"/>
    <property type="gene ID" value="TraesPARA_EIv1.0_2626450"/>
</dbReference>
<evidence type="ECO:0000313" key="6">
    <source>
        <dbReference type="EnsemblPlants" id="TraesCS7D02G487800.1"/>
    </source>
</evidence>
<accession>A0A3B6TXT6</accession>
<dbReference type="KEGG" id="taes:123165094"/>
<comment type="similarity">
    <text evidence="1">Belongs to the 'GDSL' lipolytic enzyme family.</text>
</comment>
<dbReference type="Pfam" id="PF00657">
    <property type="entry name" value="Lipase_GDSL"/>
    <property type="match status" value="1"/>
</dbReference>
<dbReference type="AlphaFoldDB" id="A0A3B6TXT6"/>
<keyword evidence="7" id="KW-1185">Reference proteome</keyword>
<dbReference type="Proteomes" id="UP000019116">
    <property type="component" value="Chromosome 7D"/>
</dbReference>
<evidence type="ECO:0008006" key="8">
    <source>
        <dbReference type="Google" id="ProtNLM"/>
    </source>
</evidence>
<dbReference type="SUPFAM" id="SSF52266">
    <property type="entry name" value="SGNH hydrolase"/>
    <property type="match status" value="1"/>
</dbReference>
<evidence type="ECO:0000256" key="1">
    <source>
        <dbReference type="ARBA" id="ARBA00008668"/>
    </source>
</evidence>
<keyword evidence="2 5" id="KW-0732">Signal</keyword>
<dbReference type="CDD" id="cd01837">
    <property type="entry name" value="SGNH_plant_lipase_like"/>
    <property type="match status" value="1"/>
</dbReference>
<proteinExistence type="inferred from homology"/>
<feature type="signal peptide" evidence="5">
    <location>
        <begin position="1"/>
        <end position="24"/>
    </location>
</feature>
<dbReference type="SMR" id="A0A3B6TXT6"/>
<dbReference type="InterPro" id="IPR001087">
    <property type="entry name" value="GDSL"/>
</dbReference>
<sequence length="401" mass="44160">MGSSNGHCSISLAVLFVFVVTGDANLGSCGCFKRIFSFGDSIIDTGNFAYTIRNRSPSPPSVLPYGETYFHHPTGRGGPRIKTDWGNSSIRKLTKAYKPHNMLYTNALSDPYYLSAQALGLPLLPPSLPEEKTGQFPTGANFAVFGAMALNPNYFKSRYNLSVPFPWSLHDQLATFNKVLTRIAPGDAATKRLLSESLVVFGEIGGNDYNFWFFDSELSKDRNTPLQYMPDIIDRIGAGVQKVINLGAKTILVPGNFPIGCVPVYLSTHKSNTSADYDQFGCLAWFNAFSRRHNQLLKQEIGRLKSRNPSVKIIYADYYGAFMEFVKNPNRNGIDSPLVACCGGNGPYGTGLPCDWNAKVCRDPSRFANWDQVHMTEKAYSVIANGVLNGPYADIPLLHAC</sequence>
<name>A0A3B6TXT6_WHEAT</name>